<dbReference type="AlphaFoldDB" id="A0A5N7BU33"/>
<dbReference type="Proteomes" id="UP000326877">
    <property type="component" value="Unassembled WGS sequence"/>
</dbReference>
<evidence type="ECO:0000313" key="1">
    <source>
        <dbReference type="EMBL" id="KAE8385330.1"/>
    </source>
</evidence>
<reference evidence="1" key="1">
    <citation type="submission" date="2019-04" db="EMBL/GenBank/DDBJ databases">
        <title>Friends and foes A comparative genomics studyof 23 Aspergillus species from section Flavi.</title>
        <authorList>
            <consortium name="DOE Joint Genome Institute"/>
            <person name="Kjaerbolling I."/>
            <person name="Vesth T."/>
            <person name="Frisvad J.C."/>
            <person name="Nybo J.L."/>
            <person name="Theobald S."/>
            <person name="Kildgaard S."/>
            <person name="Isbrandt T."/>
            <person name="Kuo A."/>
            <person name="Sato A."/>
            <person name="Lyhne E.K."/>
            <person name="Kogle M.E."/>
            <person name="Wiebenga A."/>
            <person name="Kun R.S."/>
            <person name="Lubbers R.J."/>
            <person name="Makela M.R."/>
            <person name="Barry K."/>
            <person name="Chovatia M."/>
            <person name="Clum A."/>
            <person name="Daum C."/>
            <person name="Haridas S."/>
            <person name="He G."/>
            <person name="LaButti K."/>
            <person name="Lipzen A."/>
            <person name="Mondo S."/>
            <person name="Riley R."/>
            <person name="Salamov A."/>
            <person name="Simmons B.A."/>
            <person name="Magnuson J.K."/>
            <person name="Henrissat B."/>
            <person name="Mortensen U.H."/>
            <person name="Larsen T.O."/>
            <person name="Devries R.P."/>
            <person name="Grigoriev I.V."/>
            <person name="Machida M."/>
            <person name="Baker S.E."/>
            <person name="Andersen M.R."/>
        </authorList>
    </citation>
    <scope>NUCLEOTIDE SEQUENCE [LARGE SCALE GENOMIC DNA]</scope>
    <source>
        <strain evidence="1">IBT 14317</strain>
    </source>
</reference>
<gene>
    <name evidence="1" type="ORF">BDV23DRAFT_165129</name>
</gene>
<organism evidence="1">
    <name type="scientific">Petromyces alliaceus</name>
    <name type="common">Aspergillus alliaceus</name>
    <dbReference type="NCBI Taxonomy" id="209559"/>
    <lineage>
        <taxon>Eukaryota</taxon>
        <taxon>Fungi</taxon>
        <taxon>Dikarya</taxon>
        <taxon>Ascomycota</taxon>
        <taxon>Pezizomycotina</taxon>
        <taxon>Eurotiomycetes</taxon>
        <taxon>Eurotiomycetidae</taxon>
        <taxon>Eurotiales</taxon>
        <taxon>Aspergillaceae</taxon>
        <taxon>Aspergillus</taxon>
        <taxon>Aspergillus subgen. Circumdati</taxon>
    </lineage>
</organism>
<accession>A0A5N7BU33</accession>
<name>A0A5N7BU33_PETAA</name>
<protein>
    <submittedName>
        <fullName evidence="1">Uncharacterized protein</fullName>
    </submittedName>
</protein>
<proteinExistence type="predicted"/>
<sequence>MYQDLSIQACQMKLLAFSVRSFRPAQSLWSISSPTSFPRADDRGYPETWHPLTLQHRMSFAPIRFILPCPIQKSNSVLASHSLQ</sequence>
<dbReference type="EMBL" id="ML735338">
    <property type="protein sequence ID" value="KAE8385330.1"/>
    <property type="molecule type" value="Genomic_DNA"/>
</dbReference>